<sequence length="112" mass="13278">MTNAKKLRIVKKNHEFQDIINKKRFVKNNLFVVYFFKKEDQFLRYGISVGKKLGNAVLRNKAKRQVRMIMRTHLEEISLIKADIIILVRNNFLRSDFKESSNLLVGLIKNIK</sequence>
<comment type="function">
    <text evidence="1 7">RNaseP catalyzes the removal of the 5'-leader sequence from pre-tRNA to produce the mature 5'-terminus. It can also cleave other RNA substrates such as 4.5S RNA. The protein component plays an auxiliary but essential role in vivo by binding to the 5'-leader sequence and broadening the substrate specificity of the ribozyme.</text>
</comment>
<dbReference type="GO" id="GO:0000049">
    <property type="term" value="F:tRNA binding"/>
    <property type="evidence" value="ECO:0007669"/>
    <property type="project" value="UniProtKB-UniRule"/>
</dbReference>
<keyword evidence="4 7" id="KW-0255">Endonuclease</keyword>
<comment type="subunit">
    <text evidence="7">Consists of a catalytic RNA component (M1 or rnpB) and a protein subunit.</text>
</comment>
<dbReference type="InterPro" id="IPR020539">
    <property type="entry name" value="RNase_P_CS"/>
</dbReference>
<name>W6ABW9_9MOLU</name>
<dbReference type="InterPro" id="IPR000100">
    <property type="entry name" value="RNase_P"/>
</dbReference>
<dbReference type="GO" id="GO:0001682">
    <property type="term" value="P:tRNA 5'-leader removal"/>
    <property type="evidence" value="ECO:0007669"/>
    <property type="project" value="UniProtKB-UniRule"/>
</dbReference>
<dbReference type="PANTHER" id="PTHR33992">
    <property type="entry name" value="RIBONUCLEASE P PROTEIN COMPONENT"/>
    <property type="match status" value="1"/>
</dbReference>
<evidence type="ECO:0000313" key="10">
    <source>
        <dbReference type="Proteomes" id="UP000019265"/>
    </source>
</evidence>
<dbReference type="GO" id="GO:0030677">
    <property type="term" value="C:ribonuclease P complex"/>
    <property type="evidence" value="ECO:0007669"/>
    <property type="project" value="TreeGrafter"/>
</dbReference>
<dbReference type="PROSITE" id="PS00648">
    <property type="entry name" value="RIBONUCLEASE_P"/>
    <property type="match status" value="1"/>
</dbReference>
<evidence type="ECO:0000256" key="3">
    <source>
        <dbReference type="ARBA" id="ARBA00022722"/>
    </source>
</evidence>
<dbReference type="Pfam" id="PF00825">
    <property type="entry name" value="Ribonuclease_P"/>
    <property type="match status" value="1"/>
</dbReference>
<proteinExistence type="inferred from homology"/>
<keyword evidence="2 7" id="KW-0819">tRNA processing</keyword>
<evidence type="ECO:0000256" key="6">
    <source>
        <dbReference type="ARBA" id="ARBA00022884"/>
    </source>
</evidence>
<evidence type="ECO:0000256" key="7">
    <source>
        <dbReference type="HAMAP-Rule" id="MF_00227"/>
    </source>
</evidence>
<comment type="catalytic activity">
    <reaction evidence="7">
        <text>Endonucleolytic cleavage of RNA, removing 5'-extranucleotides from tRNA precursor.</text>
        <dbReference type="EC" id="3.1.26.5"/>
    </reaction>
</comment>
<dbReference type="STRING" id="1276257.SSABA_v1c09370"/>
<dbReference type="OrthoDB" id="9810867at2"/>
<dbReference type="AlphaFoldDB" id="W6ABW9"/>
<evidence type="ECO:0000256" key="8">
    <source>
        <dbReference type="NCBIfam" id="TIGR00188"/>
    </source>
</evidence>
<dbReference type="GO" id="GO:0042781">
    <property type="term" value="F:3'-tRNA processing endoribonuclease activity"/>
    <property type="evidence" value="ECO:0007669"/>
    <property type="project" value="TreeGrafter"/>
</dbReference>
<dbReference type="InterPro" id="IPR020568">
    <property type="entry name" value="Ribosomal_Su5_D2-typ_SF"/>
</dbReference>
<dbReference type="PATRIC" id="fig|1276257.3.peg.955"/>
<dbReference type="EC" id="3.1.26.5" evidence="7 8"/>
<protein>
    <recommendedName>
        <fullName evidence="7 8">Ribonuclease P protein component</fullName>
        <shortName evidence="7">RNase P protein</shortName>
        <shortName evidence="7">RNaseP protein</shortName>
        <ecNumber evidence="7 8">3.1.26.5</ecNumber>
    </recommendedName>
    <alternativeName>
        <fullName evidence="7">Protein C5</fullName>
    </alternativeName>
</protein>
<dbReference type="RefSeq" id="WP_025251473.1">
    <property type="nucleotide sequence ID" value="NZ_CP006934.1"/>
</dbReference>
<dbReference type="Proteomes" id="UP000019265">
    <property type="component" value="Chromosome"/>
</dbReference>
<evidence type="ECO:0000256" key="4">
    <source>
        <dbReference type="ARBA" id="ARBA00022759"/>
    </source>
</evidence>
<dbReference type="GO" id="GO:0004526">
    <property type="term" value="F:ribonuclease P activity"/>
    <property type="evidence" value="ECO:0007669"/>
    <property type="project" value="UniProtKB-UniRule"/>
</dbReference>
<evidence type="ECO:0000313" key="9">
    <source>
        <dbReference type="EMBL" id="AHI54335.1"/>
    </source>
</evidence>
<comment type="similarity">
    <text evidence="7">Belongs to the RnpA family.</text>
</comment>
<dbReference type="EMBL" id="CP006934">
    <property type="protein sequence ID" value="AHI54335.1"/>
    <property type="molecule type" value="Genomic_DNA"/>
</dbReference>
<dbReference type="Gene3D" id="3.30.230.10">
    <property type="match status" value="1"/>
</dbReference>
<reference evidence="9 10" key="1">
    <citation type="journal article" date="2014" name="Genome Biol. Evol.">
        <title>Molecular evolution of the substrate utilization strategies and putative virulence factors in mosquito-associated Spiroplasma species.</title>
        <authorList>
            <person name="Chang T.H."/>
            <person name="Lo W.S."/>
            <person name="Ku C."/>
            <person name="Chen L.L."/>
            <person name="Kuo C.H."/>
        </authorList>
    </citation>
    <scope>NUCLEOTIDE SEQUENCE [LARGE SCALE GENOMIC DNA]</scope>
    <source>
        <strain evidence="9">Ar-1343</strain>
    </source>
</reference>
<evidence type="ECO:0000256" key="1">
    <source>
        <dbReference type="ARBA" id="ARBA00002663"/>
    </source>
</evidence>
<keyword evidence="10" id="KW-1185">Reference proteome</keyword>
<dbReference type="InterPro" id="IPR014721">
    <property type="entry name" value="Ribsml_uS5_D2-typ_fold_subgr"/>
</dbReference>
<dbReference type="HOGENOM" id="CLU_117179_9_1_14"/>
<keyword evidence="6 7" id="KW-0694">RNA-binding</keyword>
<organism evidence="9 10">
    <name type="scientific">Spiroplasma sabaudiense Ar-1343</name>
    <dbReference type="NCBI Taxonomy" id="1276257"/>
    <lineage>
        <taxon>Bacteria</taxon>
        <taxon>Bacillati</taxon>
        <taxon>Mycoplasmatota</taxon>
        <taxon>Mollicutes</taxon>
        <taxon>Entomoplasmatales</taxon>
        <taxon>Spiroplasmataceae</taxon>
        <taxon>Spiroplasma</taxon>
    </lineage>
</organism>
<accession>W6ABW9</accession>
<dbReference type="PANTHER" id="PTHR33992:SF1">
    <property type="entry name" value="RIBONUCLEASE P PROTEIN COMPONENT"/>
    <property type="match status" value="1"/>
</dbReference>
<keyword evidence="3 7" id="KW-0540">Nuclease</keyword>
<dbReference type="NCBIfam" id="TIGR00188">
    <property type="entry name" value="rnpA"/>
    <property type="match status" value="1"/>
</dbReference>
<dbReference type="eggNOG" id="COG0594">
    <property type="taxonomic scope" value="Bacteria"/>
</dbReference>
<evidence type="ECO:0000256" key="2">
    <source>
        <dbReference type="ARBA" id="ARBA00022694"/>
    </source>
</evidence>
<gene>
    <name evidence="7 9" type="primary">rnpA</name>
    <name evidence="9" type="ORF">SSABA_v1c09370</name>
</gene>
<dbReference type="HAMAP" id="MF_00227">
    <property type="entry name" value="RNase_P"/>
    <property type="match status" value="1"/>
</dbReference>
<keyword evidence="5 7" id="KW-0378">Hydrolase</keyword>
<dbReference type="KEGG" id="ssab:SSABA_v1c09370"/>
<evidence type="ECO:0000256" key="5">
    <source>
        <dbReference type="ARBA" id="ARBA00022801"/>
    </source>
</evidence>
<dbReference type="SUPFAM" id="SSF54211">
    <property type="entry name" value="Ribosomal protein S5 domain 2-like"/>
    <property type="match status" value="1"/>
</dbReference>